<evidence type="ECO:0000313" key="20">
    <source>
        <dbReference type="Proteomes" id="UP000008743"/>
    </source>
</evidence>
<accession>A0A0D2X1P6</accession>
<dbReference type="InterPro" id="IPR004198">
    <property type="entry name" value="Znf_C5HC2"/>
</dbReference>
<evidence type="ECO:0000256" key="3">
    <source>
        <dbReference type="ARBA" id="ARBA00006801"/>
    </source>
</evidence>
<evidence type="ECO:0000256" key="4">
    <source>
        <dbReference type="ARBA" id="ARBA00012902"/>
    </source>
</evidence>
<name>A0A0D2X1P6_CAPO3</name>
<keyword evidence="7" id="KW-0862">Zinc</keyword>
<keyword evidence="5" id="KW-0479">Metal-binding</keyword>
<comment type="subcellular location">
    <subcellularLocation>
        <location evidence="2">Nucleus</location>
    </subcellularLocation>
</comment>
<evidence type="ECO:0000256" key="1">
    <source>
        <dbReference type="ARBA" id="ARBA00001954"/>
    </source>
</evidence>
<feature type="compositionally biased region" description="Polar residues" evidence="13">
    <location>
        <begin position="1255"/>
        <end position="1267"/>
    </location>
</feature>
<feature type="compositionally biased region" description="Pro residues" evidence="13">
    <location>
        <begin position="1964"/>
        <end position="1976"/>
    </location>
</feature>
<feature type="compositionally biased region" description="Polar residues" evidence="13">
    <location>
        <begin position="311"/>
        <end position="321"/>
    </location>
</feature>
<dbReference type="SMART" id="SM00249">
    <property type="entry name" value="PHD"/>
    <property type="match status" value="3"/>
</dbReference>
<dbReference type="GO" id="GO:0008270">
    <property type="term" value="F:zinc ion binding"/>
    <property type="evidence" value="ECO:0007669"/>
    <property type="project" value="UniProtKB-KW"/>
</dbReference>
<feature type="region of interest" description="Disordered" evidence="13">
    <location>
        <begin position="311"/>
        <end position="351"/>
    </location>
</feature>
<dbReference type="Pfam" id="PF00628">
    <property type="entry name" value="PHD"/>
    <property type="match status" value="2"/>
</dbReference>
<evidence type="ECO:0000256" key="6">
    <source>
        <dbReference type="ARBA" id="ARBA00022771"/>
    </source>
</evidence>
<evidence type="ECO:0000259" key="16">
    <source>
        <dbReference type="PROSITE" id="PS51011"/>
    </source>
</evidence>
<dbReference type="InterPro" id="IPR048615">
    <property type="entry name" value="KDM5_C-hel"/>
</dbReference>
<feature type="region of interest" description="Disordered" evidence="13">
    <location>
        <begin position="895"/>
        <end position="919"/>
    </location>
</feature>
<comment type="similarity">
    <text evidence="3">Belongs to the JARID1 histone demethylase family.</text>
</comment>
<feature type="region of interest" description="Disordered" evidence="13">
    <location>
        <begin position="1255"/>
        <end position="1278"/>
    </location>
</feature>
<dbReference type="STRING" id="595528.A0A0D2X1P6"/>
<dbReference type="SUPFAM" id="SSF46774">
    <property type="entry name" value="ARID-like"/>
    <property type="match status" value="1"/>
</dbReference>
<dbReference type="OrthoDB" id="1678912at2759"/>
<dbReference type="SMART" id="SM00545">
    <property type="entry name" value="JmjN"/>
    <property type="match status" value="2"/>
</dbReference>
<evidence type="ECO:0000259" key="18">
    <source>
        <dbReference type="PROSITE" id="PS51184"/>
    </source>
</evidence>
<comment type="cofactor">
    <cofactor evidence="1">
        <name>Fe(2+)</name>
        <dbReference type="ChEBI" id="CHEBI:29033"/>
    </cofactor>
</comment>
<dbReference type="FunCoup" id="A0A0D2X1P6">
    <property type="interactions" value="384"/>
</dbReference>
<dbReference type="SMART" id="SM01014">
    <property type="entry name" value="ARID"/>
    <property type="match status" value="1"/>
</dbReference>
<dbReference type="InterPro" id="IPR019787">
    <property type="entry name" value="Znf_PHD-finger"/>
</dbReference>
<feature type="domain" description="ARID" evidence="16">
    <location>
        <begin position="211"/>
        <end position="305"/>
    </location>
</feature>
<evidence type="ECO:0000256" key="7">
    <source>
        <dbReference type="ARBA" id="ARBA00022833"/>
    </source>
</evidence>
<dbReference type="CDD" id="cd15519">
    <property type="entry name" value="PHD1_Lid2p_like"/>
    <property type="match status" value="1"/>
</dbReference>
<evidence type="ECO:0000256" key="13">
    <source>
        <dbReference type="SAM" id="MobiDB-lite"/>
    </source>
</evidence>
<feature type="compositionally biased region" description="Gly residues" evidence="13">
    <location>
        <begin position="325"/>
        <end position="340"/>
    </location>
</feature>
<dbReference type="GO" id="GO:0003677">
    <property type="term" value="F:DNA binding"/>
    <property type="evidence" value="ECO:0007669"/>
    <property type="project" value="InterPro"/>
</dbReference>
<protein>
    <recommendedName>
        <fullName evidence="4">[histone H3]-trimethyl-L-lysine(4) demethylase</fullName>
        <ecNumber evidence="4">1.14.11.67</ecNumber>
    </recommendedName>
</protein>
<keyword evidence="8" id="KW-0560">Oxidoreductase</keyword>
<evidence type="ECO:0000259" key="14">
    <source>
        <dbReference type="PROSITE" id="PS50016"/>
    </source>
</evidence>
<dbReference type="Pfam" id="PF02373">
    <property type="entry name" value="JmjC"/>
    <property type="match status" value="1"/>
</dbReference>
<dbReference type="GO" id="GO:0006355">
    <property type="term" value="P:regulation of DNA-templated transcription"/>
    <property type="evidence" value="ECO:0007669"/>
    <property type="project" value="TreeGrafter"/>
</dbReference>
<dbReference type="Pfam" id="PF02375">
    <property type="entry name" value="JmjN"/>
    <property type="match status" value="1"/>
</dbReference>
<feature type="compositionally biased region" description="Polar residues" evidence="13">
    <location>
        <begin position="910"/>
        <end position="919"/>
    </location>
</feature>
<dbReference type="InterPro" id="IPR003347">
    <property type="entry name" value="JmjC_dom"/>
</dbReference>
<feature type="compositionally biased region" description="Low complexity" evidence="13">
    <location>
        <begin position="1"/>
        <end position="23"/>
    </location>
</feature>
<dbReference type="PANTHER" id="PTHR10694">
    <property type="entry name" value="LYSINE-SPECIFIC DEMETHYLASE"/>
    <property type="match status" value="1"/>
</dbReference>
<dbReference type="InterPro" id="IPR003349">
    <property type="entry name" value="JmjN"/>
</dbReference>
<dbReference type="PROSITE" id="PS51011">
    <property type="entry name" value="ARID"/>
    <property type="match status" value="1"/>
</dbReference>
<dbReference type="CDD" id="cd15552">
    <property type="entry name" value="PHD_PHF3_like"/>
    <property type="match status" value="1"/>
</dbReference>
<evidence type="ECO:0000256" key="8">
    <source>
        <dbReference type="ARBA" id="ARBA00023002"/>
    </source>
</evidence>
<evidence type="ECO:0000313" key="19">
    <source>
        <dbReference type="EMBL" id="KJE91174.1"/>
    </source>
</evidence>
<dbReference type="InterPro" id="IPR001965">
    <property type="entry name" value="Znf_PHD"/>
</dbReference>
<keyword evidence="20" id="KW-1185">Reference proteome</keyword>
<dbReference type="GO" id="GO:0000785">
    <property type="term" value="C:chromatin"/>
    <property type="evidence" value="ECO:0007669"/>
    <property type="project" value="TreeGrafter"/>
</dbReference>
<comment type="catalytic activity">
    <reaction evidence="11">
        <text>N(6),N(6),N(6)-trimethyl-L-lysyl(4)-[histone H3] + 3 2-oxoglutarate + 3 O2 = L-lysyl(4)-[histone H3] + 3 formaldehyde + 3 succinate + 3 CO2</text>
        <dbReference type="Rhea" id="RHEA:60208"/>
        <dbReference type="Rhea" id="RHEA-COMP:15537"/>
        <dbReference type="Rhea" id="RHEA-COMP:15547"/>
        <dbReference type="ChEBI" id="CHEBI:15379"/>
        <dbReference type="ChEBI" id="CHEBI:16526"/>
        <dbReference type="ChEBI" id="CHEBI:16810"/>
        <dbReference type="ChEBI" id="CHEBI:16842"/>
        <dbReference type="ChEBI" id="CHEBI:29969"/>
        <dbReference type="ChEBI" id="CHEBI:30031"/>
        <dbReference type="ChEBI" id="CHEBI:61961"/>
        <dbReference type="EC" id="1.14.11.67"/>
    </reaction>
</comment>
<keyword evidence="9" id="KW-0408">Iron</keyword>
<dbReference type="InterPro" id="IPR013083">
    <property type="entry name" value="Znf_RING/FYVE/PHD"/>
</dbReference>
<feature type="region of interest" description="Disordered" evidence="13">
    <location>
        <begin position="1699"/>
        <end position="1741"/>
    </location>
</feature>
<gene>
    <name evidence="19" type="ORF">CAOG_002348</name>
</gene>
<dbReference type="InterPro" id="IPR011011">
    <property type="entry name" value="Znf_FYVE_PHD"/>
</dbReference>
<feature type="domain" description="PHD-type" evidence="14">
    <location>
        <begin position="386"/>
        <end position="436"/>
    </location>
</feature>
<feature type="domain" description="JmjN" evidence="17">
    <location>
        <begin position="146"/>
        <end position="187"/>
    </location>
</feature>
<dbReference type="Pfam" id="PF01388">
    <property type="entry name" value="ARID"/>
    <property type="match status" value="1"/>
</dbReference>
<dbReference type="SMART" id="SM00501">
    <property type="entry name" value="BRIGHT"/>
    <property type="match status" value="1"/>
</dbReference>
<dbReference type="PROSITE" id="PS50089">
    <property type="entry name" value="ZF_RING_2"/>
    <property type="match status" value="1"/>
</dbReference>
<dbReference type="PROSITE" id="PS51183">
    <property type="entry name" value="JMJN"/>
    <property type="match status" value="1"/>
</dbReference>
<dbReference type="Pfam" id="PF21323">
    <property type="entry name" value="KDM5_C-hel"/>
    <property type="match status" value="1"/>
</dbReference>
<proteinExistence type="inferred from homology"/>
<dbReference type="SMART" id="SM00558">
    <property type="entry name" value="JmjC"/>
    <property type="match status" value="1"/>
</dbReference>
<evidence type="ECO:0000256" key="2">
    <source>
        <dbReference type="ARBA" id="ARBA00004123"/>
    </source>
</evidence>
<evidence type="ECO:0000256" key="9">
    <source>
        <dbReference type="ARBA" id="ARBA00023004"/>
    </source>
</evidence>
<dbReference type="SUPFAM" id="SSF51197">
    <property type="entry name" value="Clavaminate synthase-like"/>
    <property type="match status" value="1"/>
</dbReference>
<dbReference type="PROSITE" id="PS01359">
    <property type="entry name" value="ZF_PHD_1"/>
    <property type="match status" value="3"/>
</dbReference>
<dbReference type="PROSITE" id="PS50016">
    <property type="entry name" value="ZF_PHD_2"/>
    <property type="match status" value="2"/>
</dbReference>
<dbReference type="InterPro" id="IPR001606">
    <property type="entry name" value="ARID_dom"/>
</dbReference>
<feature type="domain" description="JmjC" evidence="18">
    <location>
        <begin position="527"/>
        <end position="693"/>
    </location>
</feature>
<evidence type="ECO:0000259" key="17">
    <source>
        <dbReference type="PROSITE" id="PS51183"/>
    </source>
</evidence>
<evidence type="ECO:0000259" key="15">
    <source>
        <dbReference type="PROSITE" id="PS50089"/>
    </source>
</evidence>
<keyword evidence="10" id="KW-0539">Nucleus</keyword>
<dbReference type="EC" id="1.14.11.67" evidence="4"/>
<evidence type="ECO:0000256" key="12">
    <source>
        <dbReference type="PROSITE-ProRule" id="PRU00175"/>
    </source>
</evidence>
<dbReference type="InterPro" id="IPR001841">
    <property type="entry name" value="Znf_RING"/>
</dbReference>
<dbReference type="InterPro" id="IPR019786">
    <property type="entry name" value="Zinc_finger_PHD-type_CS"/>
</dbReference>
<dbReference type="Gene3D" id="2.60.120.650">
    <property type="entry name" value="Cupin"/>
    <property type="match status" value="2"/>
</dbReference>
<dbReference type="Gene3D" id="3.30.40.10">
    <property type="entry name" value="Zinc/RING finger domain, C3HC4 (zinc finger)"/>
    <property type="match status" value="3"/>
</dbReference>
<evidence type="ECO:0000256" key="5">
    <source>
        <dbReference type="ARBA" id="ARBA00022723"/>
    </source>
</evidence>
<dbReference type="EMBL" id="KE346362">
    <property type="protein sequence ID" value="KJE91174.1"/>
    <property type="molecule type" value="Genomic_DNA"/>
</dbReference>
<dbReference type="InterPro" id="IPR036431">
    <property type="entry name" value="ARID_dom_sf"/>
</dbReference>
<dbReference type="eggNOG" id="KOG1246">
    <property type="taxonomic scope" value="Eukaryota"/>
</dbReference>
<feature type="region of interest" description="Disordered" evidence="13">
    <location>
        <begin position="1656"/>
        <end position="1684"/>
    </location>
</feature>
<feature type="region of interest" description="Disordered" evidence="13">
    <location>
        <begin position="1216"/>
        <end position="1235"/>
    </location>
</feature>
<organism evidence="19 20">
    <name type="scientific">Capsaspora owczarzaki (strain ATCC 30864)</name>
    <dbReference type="NCBI Taxonomy" id="595528"/>
    <lineage>
        <taxon>Eukaryota</taxon>
        <taxon>Filasterea</taxon>
        <taxon>Capsaspora</taxon>
    </lineage>
</organism>
<feature type="compositionally biased region" description="Polar residues" evidence="13">
    <location>
        <begin position="1222"/>
        <end position="1234"/>
    </location>
</feature>
<dbReference type="Proteomes" id="UP000008743">
    <property type="component" value="Unassembled WGS sequence"/>
</dbReference>
<dbReference type="SUPFAM" id="SSF57903">
    <property type="entry name" value="FYVE/PHD zinc finger"/>
    <property type="match status" value="3"/>
</dbReference>
<feature type="domain" description="RING-type" evidence="15">
    <location>
        <begin position="389"/>
        <end position="433"/>
    </location>
</feature>
<reference evidence="20" key="1">
    <citation type="submission" date="2011-02" db="EMBL/GenBank/DDBJ databases">
        <title>The Genome Sequence of Capsaspora owczarzaki ATCC 30864.</title>
        <authorList>
            <person name="Russ C."/>
            <person name="Cuomo C."/>
            <person name="Burger G."/>
            <person name="Gray M.W."/>
            <person name="Holland P.W.H."/>
            <person name="King N."/>
            <person name="Lang F.B.F."/>
            <person name="Roger A.J."/>
            <person name="Ruiz-Trillo I."/>
            <person name="Young S.K."/>
            <person name="Zeng Q."/>
            <person name="Gargeya S."/>
            <person name="Alvarado L."/>
            <person name="Berlin A."/>
            <person name="Chapman S.B."/>
            <person name="Chen Z."/>
            <person name="Freedman E."/>
            <person name="Gellesch M."/>
            <person name="Goldberg J."/>
            <person name="Griggs A."/>
            <person name="Gujja S."/>
            <person name="Heilman E."/>
            <person name="Heiman D."/>
            <person name="Howarth C."/>
            <person name="Mehta T."/>
            <person name="Neiman D."/>
            <person name="Pearson M."/>
            <person name="Roberts A."/>
            <person name="Saif S."/>
            <person name="Shea T."/>
            <person name="Shenoy N."/>
            <person name="Sisk P."/>
            <person name="Stolte C."/>
            <person name="Sykes S."/>
            <person name="White J."/>
            <person name="Yandava C."/>
            <person name="Haas B."/>
            <person name="Nusbaum C."/>
            <person name="Birren B."/>
        </authorList>
    </citation>
    <scope>NUCLEOTIDE SEQUENCE</scope>
    <source>
        <strain evidence="20">ATCC 30864</strain>
    </source>
</reference>
<feature type="region of interest" description="Disordered" evidence="13">
    <location>
        <begin position="1915"/>
        <end position="2022"/>
    </location>
</feature>
<keyword evidence="6 12" id="KW-0863">Zinc-finger</keyword>
<evidence type="ECO:0000256" key="11">
    <source>
        <dbReference type="ARBA" id="ARBA00048734"/>
    </source>
</evidence>
<dbReference type="Gene3D" id="1.10.150.60">
    <property type="entry name" value="ARID DNA-binding domain"/>
    <property type="match status" value="1"/>
</dbReference>
<dbReference type="GO" id="GO:0034647">
    <property type="term" value="F:histone H3K4me/H3K4me2/H3K4me3 demethylase activity"/>
    <property type="evidence" value="ECO:0007669"/>
    <property type="project" value="UniProtKB-EC"/>
</dbReference>
<dbReference type="PROSITE" id="PS51184">
    <property type="entry name" value="JMJC"/>
    <property type="match status" value="1"/>
</dbReference>
<feature type="compositionally biased region" description="Pro residues" evidence="13">
    <location>
        <begin position="2001"/>
        <end position="2022"/>
    </location>
</feature>
<dbReference type="PhylomeDB" id="A0A0D2X1P6"/>
<feature type="compositionally biased region" description="Acidic residues" evidence="13">
    <location>
        <begin position="1714"/>
        <end position="1726"/>
    </location>
</feature>
<feature type="region of interest" description="Disordered" evidence="13">
    <location>
        <begin position="1"/>
        <end position="54"/>
    </location>
</feature>
<dbReference type="Pfam" id="PF02928">
    <property type="entry name" value="zf-C5HC2"/>
    <property type="match status" value="1"/>
</dbReference>
<dbReference type="PRINTS" id="PR01217">
    <property type="entry name" value="PRICHEXTENSN"/>
</dbReference>
<dbReference type="InParanoid" id="A0A0D2X1P6"/>
<dbReference type="PANTHER" id="PTHR10694:SF33">
    <property type="entry name" value="LYSINE-SPECIFIC DEMETHYLASE 5"/>
    <property type="match status" value="1"/>
</dbReference>
<feature type="compositionally biased region" description="Low complexity" evidence="13">
    <location>
        <begin position="1977"/>
        <end position="2000"/>
    </location>
</feature>
<sequence length="2147" mass="237508">MSHSSGASSTAAASTPGAAQAGTKPAQAGRKSSGAGVVQNGSTEGSKHKSADTAAMSSLASFMSQPFTRPPEAPVFRPTEEEFSDCLAYIASIRCFVLVLRRRQPRKRVHGLAFALSAVLSPRHWPHAAFWTAASRGKSVSGSEDRRALAAAPPIPPRRWSLSATVKEEAEKYGICKIIPPANWKPPFAIDLDKFVFPTRKQQLNELDGTSRVRRNFLAMITKYWSLQGSPLQSMPMIGTQKVDLYTLRNIVKRWGGLQAVTYGRRWDELATVMGLASEGQRPTPGESLRSVYEAIVNPFDIFDTHVLKSGNKQANGASNNSGGRMSGGRMSGGRMGGGRMSHESSTESLDSAGRIDALLRQEGSLETPASPKPAPPVPAEHPPPGDVCEVCLRPDDESKIILCDSCDHGYHVYCLHPPLPRVPDGDWYCPLCMKKQMEETIQPYGFDQNTPISLGKFKVIADKFKISRFGSLDVPSEVVEQEFWKLVSDFDHSVTVQYGSDLHSNIYGSGFPHKDRPETCKGVDPSYVHSGWNMNNVAFQQRSLLAYFQNAIVGMMVPWCYVGMCFSSFCWHYEDHWAYSINYNHWGAPKTWYGIAGSDADLFEETMRAAVPELFDQNPNLLYSLVTLLSPSVLMKCGVRVCRTDQHAGEFVVTFPAAYHAGFNHGLNFAEAVNFLLADWIPMGARCLERYRLDRHTPVLAFEELIFKAARSASQLDEQTAIQVHNASKLIFEKEIELRQQIERDYPGIKTVKGVLFEKIPDDDRTCFVCNALCFNSSLQCACGLPTRMTCLQHASELCRKCAASDRSLNIRFDPSEMDSVLNLLLSQLEYYQTWVTSTRELLARTSQPDNHPTLEELEHQLTSAAGMSPQHPEMQQLQATVSKARRLVSHHQLVLAPRQRTSRREAQPATNPSLTGSIVVTSTPLTASARTSLVSSSDLANWKTDVETIGVQLHFDSSAMNQVVQNHLDRQQKILSIAYASLQLLKQPGSTSPLETAIVDRINKIIPDGLNNAKLFGSSSNNDMRRSKHEILLTASSVLCRRFDDTCIAEFESFHPTVATLPADAADAASESEGGSFLPSLDFVVDHFLPDLYVFYTWASDFPVAIDDIVLLEEVIGLVQWFVDMRTLLMNYSIPYPALSALLTKDPRAARNQRLLETIETLLISPAARRVCEVAERLRAECRQLLPALPASLVHATSTAAAAAVDTDAAATQGLKRSASDNNGPDGLSSNGDAVARLSAPLHSYNQLPANTIFPTSDATTSSPVSAGPLSRTSKPHVVEARRDLLHEQRAQQEAYYQAKRQAKMEALRAEAVANGTLPDLAALQRCVDRVARHRLKLEESEQLQDCIRKARAWTTAHTNATRDAFHAAIIPGLDFGSEAQKQLEETYQLTTRARTAPSIIIAQELLSRANDLFVVLPGLEFWEGKMEASANWLRRVVDAFVRPPEAEAEAYRRRPVFEVASELAAIMWSPARSLQEVLALRERNEVEDRTEVCVCKTRMRGIMSCCEVCSDWFHNACMGLPINMQSNVRFLCPKCCRTARPSLSVAMSLLDEYKANIPLYIPLADIIGREILPTLRWQEHATSLLFRLGARDLASENQLDELEARLIEGDLLELTTPEYSQIILVAHQVELALSQERFVDFSAVPHVPEAAVVAKPSKRPLSDPEEPPRPSSTIKRSRAEVVASASERVPAIVPVANETIPDFEERPVSETEMEVESDGDPNEAQDPHEAQASTPPHQAEDLLEEMRKAAPELDDNELRRIANTVKRNRGRPRKFPATPESARRYLIRKARLQGAQVRELANRETWRQERIALALRHKMVNEQAGVLPTQDGIQTYSTRNPARLTKQYCICRKPESGYMIRCIHCEEWFHGKCIGLDLRNSANINSYVCDECSRKASPQMRSFETISEAQKLKLKDSRPATPAAANSPVPGSTEPVLPAIRFIPSPKKQELAQSSSTTPQQHPPRPPPPPQPQAQPVALPAASQHRPTAAQAAQQHPPTHPSQRPPHPSPASQPMPYPPPPPMPMVPPMPVPPYGVPPAMPPVASAADPYAGYYGMQMPGYDAYAAQYYASLAAHSQHYPHYMMPPPASDPAAHASMYGGYYYPPAPPPAPAMPHPVIPPPPPPVVPGVAAPYYYPYPYYPPPM</sequence>
<evidence type="ECO:0000256" key="10">
    <source>
        <dbReference type="ARBA" id="ARBA00023242"/>
    </source>
</evidence>
<dbReference type="GO" id="GO:0005634">
    <property type="term" value="C:nucleus"/>
    <property type="evidence" value="ECO:0007669"/>
    <property type="project" value="UniProtKB-SubCell"/>
</dbReference>
<feature type="domain" description="PHD-type" evidence="14">
    <location>
        <begin position="1849"/>
        <end position="1898"/>
    </location>
</feature>